<dbReference type="PANTHER" id="PTHR36030">
    <property type="entry name" value="CALMODULIN-BINDING DOMAIN-CONTAINING PROTEIN"/>
    <property type="match status" value="1"/>
</dbReference>
<evidence type="ECO:0000256" key="1">
    <source>
        <dbReference type="SAM" id="MobiDB-lite"/>
    </source>
</evidence>
<dbReference type="AlphaFoldDB" id="A0A1R3IZW7"/>
<evidence type="ECO:0000313" key="2">
    <source>
        <dbReference type="EMBL" id="OMO88117.1"/>
    </source>
</evidence>
<reference evidence="3" key="1">
    <citation type="submission" date="2013-09" db="EMBL/GenBank/DDBJ databases">
        <title>Corchorus olitorius genome sequencing.</title>
        <authorList>
            <person name="Alam M."/>
            <person name="Haque M.S."/>
            <person name="Islam M.S."/>
            <person name="Emdad E.M."/>
            <person name="Islam M.M."/>
            <person name="Ahmed B."/>
            <person name="Halim A."/>
            <person name="Hossen Q.M.M."/>
            <person name="Hossain M.Z."/>
            <person name="Ahmed R."/>
            <person name="Khan M.M."/>
            <person name="Islam R."/>
            <person name="Rashid M.M."/>
            <person name="Khan S.A."/>
            <person name="Rahman M.S."/>
            <person name="Alam M."/>
            <person name="Yahiya A.S."/>
            <person name="Khan M.S."/>
            <person name="Azam M.S."/>
            <person name="Haque T."/>
            <person name="Lashkar M.Z.H."/>
            <person name="Akhand A.I."/>
            <person name="Morshed G."/>
            <person name="Roy S."/>
            <person name="Uddin K.S."/>
            <person name="Rabeya T."/>
            <person name="Hossain A.S."/>
            <person name="Chowdhury A."/>
            <person name="Snigdha A.R."/>
            <person name="Mortoza M.S."/>
            <person name="Matin S.A."/>
            <person name="Hoque S.M.E."/>
            <person name="Islam M.K."/>
            <person name="Roy D.K."/>
            <person name="Haider R."/>
            <person name="Moosa M.M."/>
            <person name="Elias S.M."/>
            <person name="Hasan A.M."/>
            <person name="Jahan S."/>
            <person name="Shafiuddin M."/>
            <person name="Mahmood N."/>
            <person name="Shommy N.S."/>
        </authorList>
    </citation>
    <scope>NUCLEOTIDE SEQUENCE [LARGE SCALE GENOMIC DNA]</scope>
    <source>
        <strain evidence="3">cv. O-4</strain>
    </source>
</reference>
<protein>
    <submittedName>
        <fullName evidence="2">Uncharacterized protein</fullName>
    </submittedName>
</protein>
<dbReference type="PANTHER" id="PTHR36030:SF1">
    <property type="entry name" value="CALMODULIN-BINDING DOMAIN-CONTAINING PROTEIN"/>
    <property type="match status" value="1"/>
</dbReference>
<dbReference type="OrthoDB" id="911847at2759"/>
<sequence length="148" mass="16357">METNQKKGFFRGKLAKSLARVTKRQPNTYQQQCGGGSSGGGGSSSKVSPYPTSNTCFAGQNNQRVCAYYSYTSSKQPITSFHEQKNAVANLIPSSMQKVSNYGYANESWGQADENVDLKASSYISNVRQRFNFDRVDSTTGNNYQEML</sequence>
<proteinExistence type="predicted"/>
<accession>A0A1R3IZW7</accession>
<gene>
    <name evidence="2" type="ORF">COLO4_20440</name>
</gene>
<organism evidence="2 3">
    <name type="scientific">Corchorus olitorius</name>
    <dbReference type="NCBI Taxonomy" id="93759"/>
    <lineage>
        <taxon>Eukaryota</taxon>
        <taxon>Viridiplantae</taxon>
        <taxon>Streptophyta</taxon>
        <taxon>Embryophyta</taxon>
        <taxon>Tracheophyta</taxon>
        <taxon>Spermatophyta</taxon>
        <taxon>Magnoliopsida</taxon>
        <taxon>eudicotyledons</taxon>
        <taxon>Gunneridae</taxon>
        <taxon>Pentapetalae</taxon>
        <taxon>rosids</taxon>
        <taxon>malvids</taxon>
        <taxon>Malvales</taxon>
        <taxon>Malvaceae</taxon>
        <taxon>Grewioideae</taxon>
        <taxon>Apeibeae</taxon>
        <taxon>Corchorus</taxon>
    </lineage>
</organism>
<name>A0A1R3IZW7_9ROSI</name>
<comment type="caution">
    <text evidence="2">The sequence shown here is derived from an EMBL/GenBank/DDBJ whole genome shotgun (WGS) entry which is preliminary data.</text>
</comment>
<feature type="region of interest" description="Disordered" evidence="1">
    <location>
        <begin position="22"/>
        <end position="52"/>
    </location>
</feature>
<evidence type="ECO:0000313" key="3">
    <source>
        <dbReference type="Proteomes" id="UP000187203"/>
    </source>
</evidence>
<keyword evidence="3" id="KW-1185">Reference proteome</keyword>
<dbReference type="EMBL" id="AWUE01017165">
    <property type="protein sequence ID" value="OMO88117.1"/>
    <property type="molecule type" value="Genomic_DNA"/>
</dbReference>
<feature type="compositionally biased region" description="Gly residues" evidence="1">
    <location>
        <begin position="33"/>
        <end position="43"/>
    </location>
</feature>
<dbReference type="Proteomes" id="UP000187203">
    <property type="component" value="Unassembled WGS sequence"/>
</dbReference>